<dbReference type="Gene3D" id="3.90.1680.10">
    <property type="entry name" value="SOS response associated peptidase-like"/>
    <property type="match status" value="1"/>
</dbReference>
<keyword evidence="6" id="KW-0238">DNA-binding</keyword>
<dbReference type="PANTHER" id="PTHR13604:SF0">
    <property type="entry name" value="ABASIC SITE PROCESSING PROTEIN HMCES"/>
    <property type="match status" value="1"/>
</dbReference>
<evidence type="ECO:0000256" key="6">
    <source>
        <dbReference type="ARBA" id="ARBA00023125"/>
    </source>
</evidence>
<name>A0A238VS48_9FLAO</name>
<dbReference type="EMBL" id="FZNX01000001">
    <property type="protein sequence ID" value="SNR37160.1"/>
    <property type="molecule type" value="Genomic_DNA"/>
</dbReference>
<keyword evidence="10" id="KW-1185">Reference proteome</keyword>
<organism evidence="9 10">
    <name type="scientific">Lutibacter flavus</name>
    <dbReference type="NCBI Taxonomy" id="691689"/>
    <lineage>
        <taxon>Bacteria</taxon>
        <taxon>Pseudomonadati</taxon>
        <taxon>Bacteroidota</taxon>
        <taxon>Flavobacteriia</taxon>
        <taxon>Flavobacteriales</taxon>
        <taxon>Flavobacteriaceae</taxon>
        <taxon>Lutibacter</taxon>
    </lineage>
</organism>
<dbReference type="AlphaFoldDB" id="A0A238VS48"/>
<evidence type="ECO:0000256" key="5">
    <source>
        <dbReference type="ARBA" id="ARBA00023124"/>
    </source>
</evidence>
<dbReference type="GO" id="GO:0008233">
    <property type="term" value="F:peptidase activity"/>
    <property type="evidence" value="ECO:0007669"/>
    <property type="project" value="UniProtKB-KW"/>
</dbReference>
<keyword evidence="3" id="KW-0227">DNA damage</keyword>
<evidence type="ECO:0000256" key="3">
    <source>
        <dbReference type="ARBA" id="ARBA00022763"/>
    </source>
</evidence>
<evidence type="ECO:0000256" key="2">
    <source>
        <dbReference type="ARBA" id="ARBA00022670"/>
    </source>
</evidence>
<keyword evidence="7" id="KW-0456">Lyase</keyword>
<evidence type="ECO:0000313" key="10">
    <source>
        <dbReference type="Proteomes" id="UP000198412"/>
    </source>
</evidence>
<keyword evidence="4 8" id="KW-0378">Hydrolase</keyword>
<dbReference type="InterPro" id="IPR003738">
    <property type="entry name" value="SRAP"/>
</dbReference>
<dbReference type="SUPFAM" id="SSF143081">
    <property type="entry name" value="BB1717-like"/>
    <property type="match status" value="1"/>
</dbReference>
<evidence type="ECO:0000256" key="7">
    <source>
        <dbReference type="ARBA" id="ARBA00023239"/>
    </source>
</evidence>
<keyword evidence="5" id="KW-0190">Covalent protein-DNA linkage</keyword>
<comment type="similarity">
    <text evidence="1 8">Belongs to the SOS response-associated peptidase family.</text>
</comment>
<accession>A0A238VS48</accession>
<gene>
    <name evidence="9" type="ORF">SAMN04488111_0968</name>
</gene>
<evidence type="ECO:0000256" key="1">
    <source>
        <dbReference type="ARBA" id="ARBA00008136"/>
    </source>
</evidence>
<protein>
    <recommendedName>
        <fullName evidence="8">Abasic site processing protein</fullName>
        <ecNumber evidence="8">3.4.-.-</ecNumber>
    </recommendedName>
</protein>
<dbReference type="EC" id="3.4.-.-" evidence="8"/>
<dbReference type="PANTHER" id="PTHR13604">
    <property type="entry name" value="DC12-RELATED"/>
    <property type="match status" value="1"/>
</dbReference>
<dbReference type="Proteomes" id="UP000198412">
    <property type="component" value="Unassembled WGS sequence"/>
</dbReference>
<dbReference type="InterPro" id="IPR036590">
    <property type="entry name" value="SRAP-like"/>
</dbReference>
<dbReference type="GO" id="GO:0016829">
    <property type="term" value="F:lyase activity"/>
    <property type="evidence" value="ECO:0007669"/>
    <property type="project" value="UniProtKB-KW"/>
</dbReference>
<proteinExistence type="inferred from homology"/>
<dbReference type="Pfam" id="PF02586">
    <property type="entry name" value="SRAP"/>
    <property type="match status" value="1"/>
</dbReference>
<dbReference type="RefSeq" id="WP_089377260.1">
    <property type="nucleotide sequence ID" value="NZ_FZNX01000001.1"/>
</dbReference>
<keyword evidence="2 8" id="KW-0645">Protease</keyword>
<dbReference type="GO" id="GO:0006508">
    <property type="term" value="P:proteolysis"/>
    <property type="evidence" value="ECO:0007669"/>
    <property type="project" value="UniProtKB-KW"/>
</dbReference>
<sequence>MCYQTRIIKKKEEMMERFNAALDELNDYEPIEFCSAFEYPKTPVITNESPNKIQLYNWGLVPSWSQDESIRNYTLNARIETLSEKRSFKYVVQNRCLIIADGFYEWQWRTKSGSKKEKYLITLPNNELFAFAGLYTQWTNFDNTKLNSYTIITTQANKLMSEIHNTKQRMPVILKKEDEQNWLQGENYEDFKFPYSCNLIATSLAQNNSAQLGLF</sequence>
<dbReference type="GO" id="GO:0106300">
    <property type="term" value="P:protein-DNA covalent cross-linking repair"/>
    <property type="evidence" value="ECO:0007669"/>
    <property type="project" value="InterPro"/>
</dbReference>
<dbReference type="GO" id="GO:0003697">
    <property type="term" value="F:single-stranded DNA binding"/>
    <property type="evidence" value="ECO:0007669"/>
    <property type="project" value="InterPro"/>
</dbReference>
<evidence type="ECO:0000256" key="8">
    <source>
        <dbReference type="RuleBase" id="RU364100"/>
    </source>
</evidence>
<dbReference type="OrthoDB" id="9782620at2"/>
<reference evidence="10" key="1">
    <citation type="submission" date="2017-06" db="EMBL/GenBank/DDBJ databases">
        <authorList>
            <person name="Varghese N."/>
            <person name="Submissions S."/>
        </authorList>
    </citation>
    <scope>NUCLEOTIDE SEQUENCE [LARGE SCALE GENOMIC DNA]</scope>
    <source>
        <strain evidence="10">DSM 27993</strain>
    </source>
</reference>
<evidence type="ECO:0000313" key="9">
    <source>
        <dbReference type="EMBL" id="SNR37160.1"/>
    </source>
</evidence>
<evidence type="ECO:0000256" key="4">
    <source>
        <dbReference type="ARBA" id="ARBA00022801"/>
    </source>
</evidence>